<reference evidence="1" key="1">
    <citation type="submission" date="2016-02" db="EMBL/GenBank/DDBJ databases">
        <title>WGS assembly of Manihot esculenta.</title>
        <authorList>
            <person name="Bredeson J.V."/>
            <person name="Prochnik S.E."/>
            <person name="Lyons J.B."/>
            <person name="Schmutz J."/>
            <person name="Grimwood J."/>
            <person name="Vrebalov J."/>
            <person name="Bart R.S."/>
            <person name="Amuge T."/>
            <person name="Ferguson M.E."/>
            <person name="Green R."/>
            <person name="Putnam N."/>
            <person name="Stites J."/>
            <person name="Rounsley S."/>
            <person name="Rokhsar D.S."/>
        </authorList>
    </citation>
    <scope>NUCLEOTIDE SEQUENCE [LARGE SCALE GENOMIC DNA]</scope>
    <source>
        <tissue evidence="1">Leaf</tissue>
    </source>
</reference>
<gene>
    <name evidence="1" type="ORF">MANES_14G159500</name>
</gene>
<protein>
    <submittedName>
        <fullName evidence="1">Uncharacterized protein</fullName>
    </submittedName>
</protein>
<name>A0A2C9UM37_MANES</name>
<proteinExistence type="predicted"/>
<evidence type="ECO:0000313" key="1">
    <source>
        <dbReference type="EMBL" id="OAY32012.1"/>
    </source>
</evidence>
<dbReference type="AlphaFoldDB" id="A0A2C9UM37"/>
<accession>A0A2C9UM37</accession>
<dbReference type="EMBL" id="CM004400">
    <property type="protein sequence ID" value="OAY32012.1"/>
    <property type="molecule type" value="Genomic_DNA"/>
</dbReference>
<organism evidence="1">
    <name type="scientific">Manihot esculenta</name>
    <name type="common">Cassava</name>
    <name type="synonym">Jatropha manihot</name>
    <dbReference type="NCBI Taxonomy" id="3983"/>
    <lineage>
        <taxon>Eukaryota</taxon>
        <taxon>Viridiplantae</taxon>
        <taxon>Streptophyta</taxon>
        <taxon>Embryophyta</taxon>
        <taxon>Tracheophyta</taxon>
        <taxon>Spermatophyta</taxon>
        <taxon>Magnoliopsida</taxon>
        <taxon>eudicotyledons</taxon>
        <taxon>Gunneridae</taxon>
        <taxon>Pentapetalae</taxon>
        <taxon>rosids</taxon>
        <taxon>fabids</taxon>
        <taxon>Malpighiales</taxon>
        <taxon>Euphorbiaceae</taxon>
        <taxon>Crotonoideae</taxon>
        <taxon>Manihoteae</taxon>
        <taxon>Manihot</taxon>
    </lineage>
</organism>
<sequence length="52" mass="6286">MHTPISELCKFFRVEESRAAKVTNDGLTPLQTQMTKRFSRKWLDWHYNLINF</sequence>